<comment type="subcellular location">
    <subcellularLocation>
        <location evidence="1">Cell membrane</location>
    </subcellularLocation>
</comment>
<organism evidence="12 13">
    <name type="scientific">Pseudalkalibacillus berkeleyi</name>
    <dbReference type="NCBI Taxonomy" id="1069813"/>
    <lineage>
        <taxon>Bacteria</taxon>
        <taxon>Bacillati</taxon>
        <taxon>Bacillota</taxon>
        <taxon>Bacilli</taxon>
        <taxon>Bacillales</taxon>
        <taxon>Fictibacillaceae</taxon>
        <taxon>Pseudalkalibacillus</taxon>
    </lineage>
</organism>
<dbReference type="Proteomes" id="UP001649381">
    <property type="component" value="Unassembled WGS sequence"/>
</dbReference>
<evidence type="ECO:0000313" key="13">
    <source>
        <dbReference type="Proteomes" id="UP001649381"/>
    </source>
</evidence>
<keyword evidence="13" id="KW-1185">Reference proteome</keyword>
<feature type="transmembrane region" description="Helical" evidence="9">
    <location>
        <begin position="295"/>
        <end position="319"/>
    </location>
</feature>
<protein>
    <submittedName>
        <fullName evidence="12">Methyl-accepting chemotaxis protein</fullName>
    </submittedName>
</protein>
<dbReference type="SMART" id="SM00283">
    <property type="entry name" value="MA"/>
    <property type="match status" value="1"/>
</dbReference>
<dbReference type="PANTHER" id="PTHR32089">
    <property type="entry name" value="METHYL-ACCEPTING CHEMOTAXIS PROTEIN MCPB"/>
    <property type="match status" value="1"/>
</dbReference>
<keyword evidence="9" id="KW-0812">Transmembrane</keyword>
<evidence type="ECO:0000256" key="5">
    <source>
        <dbReference type="ARBA" id="ARBA00029447"/>
    </source>
</evidence>
<dbReference type="Gene3D" id="1.10.287.950">
    <property type="entry name" value="Methyl-accepting chemotaxis protein"/>
    <property type="match status" value="1"/>
</dbReference>
<evidence type="ECO:0000256" key="6">
    <source>
        <dbReference type="PROSITE-ProRule" id="PRU00284"/>
    </source>
</evidence>
<dbReference type="RefSeq" id="WP_236334645.1">
    <property type="nucleotide sequence ID" value="NZ_JAKIJS010000001.1"/>
</dbReference>
<feature type="compositionally biased region" description="Basic and acidic residues" evidence="8">
    <location>
        <begin position="691"/>
        <end position="722"/>
    </location>
</feature>
<comment type="caution">
    <text evidence="12">The sequence shown here is derived from an EMBL/GenBank/DDBJ whole genome shotgun (WGS) entry which is preliminary data.</text>
</comment>
<keyword evidence="7" id="KW-0175">Coiled coil</keyword>
<evidence type="ECO:0000256" key="9">
    <source>
        <dbReference type="SAM" id="Phobius"/>
    </source>
</evidence>
<dbReference type="PROSITE" id="PS50885">
    <property type="entry name" value="HAMP"/>
    <property type="match status" value="1"/>
</dbReference>
<dbReference type="SUPFAM" id="SSF58104">
    <property type="entry name" value="Methyl-accepting chemotaxis protein (MCP) signaling domain"/>
    <property type="match status" value="1"/>
</dbReference>
<dbReference type="Pfam" id="PF00015">
    <property type="entry name" value="MCPsignal"/>
    <property type="match status" value="1"/>
</dbReference>
<reference evidence="12 13" key="1">
    <citation type="submission" date="2022-01" db="EMBL/GenBank/DDBJ databases">
        <title>Alkalihalobacillus sp. EGI L200015, a novel bacterium isolated from a salt lake sediment.</title>
        <authorList>
            <person name="Gao L."/>
            <person name="Fang B.-Z."/>
            <person name="Li W.-J."/>
        </authorList>
    </citation>
    <scope>NUCLEOTIDE SEQUENCE [LARGE SCALE GENOMIC DNA]</scope>
    <source>
        <strain evidence="12 13">KCTC 12718</strain>
    </source>
</reference>
<evidence type="ECO:0000256" key="1">
    <source>
        <dbReference type="ARBA" id="ARBA00004236"/>
    </source>
</evidence>
<dbReference type="PROSITE" id="PS50111">
    <property type="entry name" value="CHEMOTAXIS_TRANSDUC_2"/>
    <property type="match status" value="1"/>
</dbReference>
<evidence type="ECO:0000313" key="12">
    <source>
        <dbReference type="EMBL" id="MCF6138314.1"/>
    </source>
</evidence>
<comment type="similarity">
    <text evidence="5">Belongs to the methyl-accepting chemotaxis (MCP) protein family.</text>
</comment>
<feature type="region of interest" description="Disordered" evidence="8">
    <location>
        <begin position="687"/>
        <end position="722"/>
    </location>
</feature>
<keyword evidence="4 6" id="KW-0807">Transducer</keyword>
<evidence type="ECO:0000256" key="4">
    <source>
        <dbReference type="ARBA" id="ARBA00023224"/>
    </source>
</evidence>
<evidence type="ECO:0000256" key="7">
    <source>
        <dbReference type="SAM" id="Coils"/>
    </source>
</evidence>
<dbReference type="SMART" id="SM00304">
    <property type="entry name" value="HAMP"/>
    <property type="match status" value="1"/>
</dbReference>
<feature type="transmembrane region" description="Helical" evidence="9">
    <location>
        <begin position="39"/>
        <end position="60"/>
    </location>
</feature>
<dbReference type="PANTHER" id="PTHR32089:SF112">
    <property type="entry name" value="LYSOZYME-LIKE PROTEIN-RELATED"/>
    <property type="match status" value="1"/>
</dbReference>
<feature type="domain" description="Methyl-accepting transducer" evidence="10">
    <location>
        <begin position="391"/>
        <end position="641"/>
    </location>
</feature>
<dbReference type="InterPro" id="IPR003660">
    <property type="entry name" value="HAMP_dom"/>
</dbReference>
<evidence type="ECO:0000256" key="8">
    <source>
        <dbReference type="SAM" id="MobiDB-lite"/>
    </source>
</evidence>
<name>A0ABS9H321_9BACL</name>
<feature type="coiled-coil region" evidence="7">
    <location>
        <begin position="89"/>
        <end position="132"/>
    </location>
</feature>
<proteinExistence type="inferred from homology"/>
<dbReference type="Gene3D" id="6.10.340.10">
    <property type="match status" value="1"/>
</dbReference>
<keyword evidence="9" id="KW-1133">Transmembrane helix</keyword>
<dbReference type="EMBL" id="JAKIJS010000001">
    <property type="protein sequence ID" value="MCF6138314.1"/>
    <property type="molecule type" value="Genomic_DNA"/>
</dbReference>
<accession>A0ABS9H321</accession>
<feature type="domain" description="HAMP" evidence="11">
    <location>
        <begin position="320"/>
        <end position="372"/>
    </location>
</feature>
<gene>
    <name evidence="12" type="ORF">L2716_11305</name>
</gene>
<evidence type="ECO:0000259" key="11">
    <source>
        <dbReference type="PROSITE" id="PS50885"/>
    </source>
</evidence>
<evidence type="ECO:0000256" key="3">
    <source>
        <dbReference type="ARBA" id="ARBA00023136"/>
    </source>
</evidence>
<dbReference type="Pfam" id="PF00672">
    <property type="entry name" value="HAMP"/>
    <property type="match status" value="1"/>
</dbReference>
<dbReference type="CDD" id="cd06225">
    <property type="entry name" value="HAMP"/>
    <property type="match status" value="1"/>
</dbReference>
<evidence type="ECO:0000256" key="2">
    <source>
        <dbReference type="ARBA" id="ARBA00022475"/>
    </source>
</evidence>
<keyword evidence="2" id="KW-1003">Cell membrane</keyword>
<sequence>MGQMPKLPKIPKLSKESFTSKVPNLPKMPEMTINNKVRLMLTMAIVGIVILFAFTMFYIFMTQNMDQKKTDLQTLSSETAGVGASFSQIRKLEQEYLRTNREIIITEIETHINELHEQADNIQKDHKNFAKAYEDIINQIVNYHESFNNTAKLTADIDSMQGILDEKSDALFKVLSSESQSLQSEFYELRVLEKQYFLAGTTTDLNRYNDQKEKISSNVKSSEMDQDKKSAFSSAFLAYTSAVDTVQSYRGQINQSVVNFEEIGMSLEKSITNLEKSVQAESQSLNKSQDRLSTILLWTLIVMSIVIIGAMVALGFWLMRTIKSSITSLKEGATIIGEGNLGHRVRVEQQDEMGELAITFNTMAEKMQKAMSEVNVASDKLSSSSQHLAAISQETTAQTEEVNEAIQQVSNGAQVQADHLLESTELIDRVTSSVEDSAQLSMQISEDSQSTELEGKEGLQIVENLDKSSNEFLSLANHLIKQVQEANHNSQQIGSIVDTIKDIASSTDLLALNAAIESARAGDAGRGFAVVAQEVRKLAERSKSEAQNIYKLIAVMSEQMEQLSNEAEQFDHYRTEQQTSVDRTKNAFTKIVDNVSGINSRIQQIRTAINHVQTSNSALSEKLQEVSAISQESVAASEQVSASSIHQKEAISEVNHAANELQHIALMLQEEVGQFNLVSSFVEEELTTEVTEDHESVDHDSGYKNEAAASKEIDDVNGEDKN</sequence>
<dbReference type="InterPro" id="IPR004089">
    <property type="entry name" value="MCPsignal_dom"/>
</dbReference>
<keyword evidence="3 9" id="KW-0472">Membrane</keyword>
<evidence type="ECO:0000259" key="10">
    <source>
        <dbReference type="PROSITE" id="PS50111"/>
    </source>
</evidence>